<dbReference type="Gene3D" id="1.10.3210.10">
    <property type="entry name" value="Hypothetical protein af1432"/>
    <property type="match status" value="1"/>
</dbReference>
<name>A0A1G2Q162_9BACT</name>
<evidence type="ECO:0000256" key="1">
    <source>
        <dbReference type="ARBA" id="ARBA00025704"/>
    </source>
</evidence>
<evidence type="ECO:0000313" key="6">
    <source>
        <dbReference type="Proteomes" id="UP000178936"/>
    </source>
</evidence>
<proteinExistence type="inferred from homology"/>
<dbReference type="AlphaFoldDB" id="A0A1G2Q162"/>
<evidence type="ECO:0000259" key="3">
    <source>
        <dbReference type="PROSITE" id="PS51831"/>
    </source>
</evidence>
<reference evidence="5 6" key="1">
    <citation type="journal article" date="2016" name="Nat. Commun.">
        <title>Thousands of microbial genomes shed light on interconnected biogeochemical processes in an aquifer system.</title>
        <authorList>
            <person name="Anantharaman K."/>
            <person name="Brown C.T."/>
            <person name="Hug L.A."/>
            <person name="Sharon I."/>
            <person name="Castelle C.J."/>
            <person name="Probst A.J."/>
            <person name="Thomas B.C."/>
            <person name="Singh A."/>
            <person name="Wilkins M.J."/>
            <person name="Karaoz U."/>
            <person name="Brodie E.L."/>
            <person name="Williams K.H."/>
            <person name="Hubbard S.S."/>
            <person name="Banfield J.F."/>
        </authorList>
    </citation>
    <scope>NUCLEOTIDE SEQUENCE [LARGE SCALE GENOMIC DNA]</scope>
</reference>
<dbReference type="InterPro" id="IPR033655">
    <property type="entry name" value="TGS_RelA/SpoT"/>
</dbReference>
<dbReference type="FunFam" id="1.10.3210.10:FF:000001">
    <property type="entry name" value="GTP pyrophosphokinase RelA"/>
    <property type="match status" value="1"/>
</dbReference>
<dbReference type="SMART" id="SM00471">
    <property type="entry name" value="HDc"/>
    <property type="match status" value="1"/>
</dbReference>
<dbReference type="PANTHER" id="PTHR21262">
    <property type="entry name" value="GUANOSINE-3',5'-BIS DIPHOSPHATE 3'-PYROPHOSPHOHYDROLASE"/>
    <property type="match status" value="1"/>
</dbReference>
<evidence type="ECO:0008006" key="7">
    <source>
        <dbReference type="Google" id="ProtNLM"/>
    </source>
</evidence>
<dbReference type="InterPro" id="IPR004095">
    <property type="entry name" value="TGS"/>
</dbReference>
<feature type="domain" description="HD" evidence="3">
    <location>
        <begin position="45"/>
        <end position="143"/>
    </location>
</feature>
<evidence type="ECO:0000313" key="5">
    <source>
        <dbReference type="EMBL" id="OHA54316.1"/>
    </source>
</evidence>
<dbReference type="Proteomes" id="UP000178936">
    <property type="component" value="Unassembled WGS sequence"/>
</dbReference>
<dbReference type="InterPro" id="IPR012675">
    <property type="entry name" value="Beta-grasp_dom_sf"/>
</dbReference>
<dbReference type="GO" id="GO:0015969">
    <property type="term" value="P:guanosine tetraphosphate metabolic process"/>
    <property type="evidence" value="ECO:0007669"/>
    <property type="project" value="InterPro"/>
</dbReference>
<dbReference type="SUPFAM" id="SSF81301">
    <property type="entry name" value="Nucleotidyltransferase"/>
    <property type="match status" value="1"/>
</dbReference>
<dbReference type="Pfam" id="PF13328">
    <property type="entry name" value="HD_4"/>
    <property type="match status" value="1"/>
</dbReference>
<comment type="function">
    <text evidence="2">In eubacteria ppGpp (guanosine 3'-diphosphate 5'-diphosphate) is a mediator of the stringent response that coordinates a variety of cellular activities in response to changes in nutritional abundance.</text>
</comment>
<organism evidence="5 6">
    <name type="scientific">Candidatus Veblenbacteria bacterium RIFOXYA2_FULL_43_9</name>
    <dbReference type="NCBI Taxonomy" id="1802425"/>
    <lineage>
        <taxon>Bacteria</taxon>
        <taxon>Candidatus Vebleniibacteriota</taxon>
    </lineage>
</organism>
<dbReference type="InterPro" id="IPR004811">
    <property type="entry name" value="RelA/Spo_fam"/>
</dbReference>
<dbReference type="FunFam" id="3.10.20.30:FF:000002">
    <property type="entry name" value="GTP pyrophosphokinase (RelA/SpoT)"/>
    <property type="match status" value="1"/>
</dbReference>
<dbReference type="InterPro" id="IPR043519">
    <property type="entry name" value="NT_sf"/>
</dbReference>
<sequence>MATFDDVKNLVLQNNPEADLTMLELAYDFANKAHAGQKRLDGTDYITHSLATALTLAKMNLDQDTIIAGLLHDVPEDTAIPLEEVEKNFGPQVGKLVRGVTKLGKIKYRGLERYAENLRKMFVAMAEDVRVVIIKLTDRLHNLETLDSLPPVKQQRIARETLEIYAPIANRLGIGELKGELEDLAFRYVYPEEYTWVVKQSKTRLEDQLAYINEVIEKLKELLQKNGVKFISIHGRMKHLYSLYRKLQRKDMDISKVYDLVAVRIIVNNEADCYHVLGLLHSQWKPLPGRIKDYIAQPKPNGYRSLHTTVFGEAGRIVEFQIRDTEMHDHAEYGIAAHWHYKEGRQAELKLPPEQLKWITELLQWQKEISDNEQYLDSLKLDIFQNRIFVFTPKGDVIDLPEDATPVDFAYYIHSDIGNRCTGARINEKMSPLDTMLKSGDLVEIIVDKNRAGPAEDWLKFAKTNMARTHIKSFLKKKRGGLAKIFSRRQAKTTNPS</sequence>
<dbReference type="SMART" id="SM00954">
    <property type="entry name" value="RelA_SpoT"/>
    <property type="match status" value="1"/>
</dbReference>
<accession>A0A1G2Q162</accession>
<evidence type="ECO:0000259" key="4">
    <source>
        <dbReference type="PROSITE" id="PS51880"/>
    </source>
</evidence>
<dbReference type="PANTHER" id="PTHR21262:SF31">
    <property type="entry name" value="GTP PYROPHOSPHOKINASE"/>
    <property type="match status" value="1"/>
</dbReference>
<dbReference type="FunFam" id="3.30.460.10:FF:000001">
    <property type="entry name" value="GTP pyrophosphokinase RelA"/>
    <property type="match status" value="1"/>
</dbReference>
<comment type="pathway">
    <text evidence="1">Purine metabolism.</text>
</comment>
<dbReference type="CDD" id="cd05399">
    <property type="entry name" value="NT_Rel-Spo_like"/>
    <property type="match status" value="1"/>
</dbReference>
<evidence type="ECO:0000256" key="2">
    <source>
        <dbReference type="RuleBase" id="RU003847"/>
    </source>
</evidence>
<dbReference type="SUPFAM" id="SSF109604">
    <property type="entry name" value="HD-domain/PDEase-like"/>
    <property type="match status" value="1"/>
</dbReference>
<dbReference type="EMBL" id="MHTB01000051">
    <property type="protein sequence ID" value="OHA54316.1"/>
    <property type="molecule type" value="Genomic_DNA"/>
</dbReference>
<dbReference type="PROSITE" id="PS51880">
    <property type="entry name" value="TGS"/>
    <property type="match status" value="1"/>
</dbReference>
<dbReference type="InterPro" id="IPR003607">
    <property type="entry name" value="HD/PDEase_dom"/>
</dbReference>
<dbReference type="Pfam" id="PF04607">
    <property type="entry name" value="RelA_SpoT"/>
    <property type="match status" value="1"/>
</dbReference>
<dbReference type="NCBIfam" id="TIGR00691">
    <property type="entry name" value="spoT_relA"/>
    <property type="match status" value="1"/>
</dbReference>
<comment type="caution">
    <text evidence="5">The sequence shown here is derived from an EMBL/GenBank/DDBJ whole genome shotgun (WGS) entry which is preliminary data.</text>
</comment>
<dbReference type="PROSITE" id="PS51831">
    <property type="entry name" value="HD"/>
    <property type="match status" value="1"/>
</dbReference>
<comment type="similarity">
    <text evidence="2">Belongs to the relA/spoT family.</text>
</comment>
<dbReference type="Pfam" id="PF02824">
    <property type="entry name" value="TGS"/>
    <property type="match status" value="1"/>
</dbReference>
<dbReference type="Gene3D" id="3.10.20.30">
    <property type="match status" value="1"/>
</dbReference>
<dbReference type="GO" id="GO:0005886">
    <property type="term" value="C:plasma membrane"/>
    <property type="evidence" value="ECO:0007669"/>
    <property type="project" value="TreeGrafter"/>
</dbReference>
<dbReference type="InterPro" id="IPR006674">
    <property type="entry name" value="HD_domain"/>
</dbReference>
<feature type="domain" description="TGS" evidence="4">
    <location>
        <begin position="386"/>
        <end position="447"/>
    </location>
</feature>
<dbReference type="SUPFAM" id="SSF81271">
    <property type="entry name" value="TGS-like"/>
    <property type="match status" value="1"/>
</dbReference>
<dbReference type="Gene3D" id="3.30.460.10">
    <property type="entry name" value="Beta Polymerase, domain 2"/>
    <property type="match status" value="1"/>
</dbReference>
<gene>
    <name evidence="5" type="ORF">A2226_02605</name>
</gene>
<dbReference type="InterPro" id="IPR007685">
    <property type="entry name" value="RelA_SpoT"/>
</dbReference>
<dbReference type="CDD" id="cd01668">
    <property type="entry name" value="TGS_RSH"/>
    <property type="match status" value="1"/>
</dbReference>
<protein>
    <recommendedName>
        <fullName evidence="7">TGS domain-containing protein</fullName>
    </recommendedName>
</protein>
<dbReference type="InterPro" id="IPR012676">
    <property type="entry name" value="TGS-like"/>
</dbReference>